<dbReference type="Proteomes" id="UP000799757">
    <property type="component" value="Unassembled WGS sequence"/>
</dbReference>
<gene>
    <name evidence="2" type="ORF">K505DRAFT_327715</name>
</gene>
<feature type="region of interest" description="Disordered" evidence="1">
    <location>
        <begin position="1"/>
        <end position="32"/>
    </location>
</feature>
<dbReference type="AlphaFoldDB" id="A0A6A6X250"/>
<proteinExistence type="predicted"/>
<keyword evidence="3" id="KW-1185">Reference proteome</keyword>
<evidence type="ECO:0000313" key="2">
    <source>
        <dbReference type="EMBL" id="KAF2790213.1"/>
    </source>
</evidence>
<evidence type="ECO:0000256" key="1">
    <source>
        <dbReference type="SAM" id="MobiDB-lite"/>
    </source>
</evidence>
<feature type="compositionally biased region" description="Gly residues" evidence="1">
    <location>
        <begin position="9"/>
        <end position="19"/>
    </location>
</feature>
<reference evidence="2" key="1">
    <citation type="journal article" date="2020" name="Stud. Mycol.">
        <title>101 Dothideomycetes genomes: a test case for predicting lifestyles and emergence of pathogens.</title>
        <authorList>
            <person name="Haridas S."/>
            <person name="Albert R."/>
            <person name="Binder M."/>
            <person name="Bloem J."/>
            <person name="Labutti K."/>
            <person name="Salamov A."/>
            <person name="Andreopoulos B."/>
            <person name="Baker S."/>
            <person name="Barry K."/>
            <person name="Bills G."/>
            <person name="Bluhm B."/>
            <person name="Cannon C."/>
            <person name="Castanera R."/>
            <person name="Culley D."/>
            <person name="Daum C."/>
            <person name="Ezra D."/>
            <person name="Gonzalez J."/>
            <person name="Henrissat B."/>
            <person name="Kuo A."/>
            <person name="Liang C."/>
            <person name="Lipzen A."/>
            <person name="Lutzoni F."/>
            <person name="Magnuson J."/>
            <person name="Mondo S."/>
            <person name="Nolan M."/>
            <person name="Ohm R."/>
            <person name="Pangilinan J."/>
            <person name="Park H.-J."/>
            <person name="Ramirez L."/>
            <person name="Alfaro M."/>
            <person name="Sun H."/>
            <person name="Tritt A."/>
            <person name="Yoshinaga Y."/>
            <person name="Zwiers L.-H."/>
            <person name="Turgeon B."/>
            <person name="Goodwin S."/>
            <person name="Spatafora J."/>
            <person name="Crous P."/>
            <person name="Grigoriev I."/>
        </authorList>
    </citation>
    <scope>NUCLEOTIDE SEQUENCE</scope>
    <source>
        <strain evidence="2">CBS 109.77</strain>
    </source>
</reference>
<protein>
    <submittedName>
        <fullName evidence="2">Uncharacterized protein</fullName>
    </submittedName>
</protein>
<dbReference type="EMBL" id="MU002086">
    <property type="protein sequence ID" value="KAF2790213.1"/>
    <property type="molecule type" value="Genomic_DNA"/>
</dbReference>
<accession>A0A6A6X250</accession>
<name>A0A6A6X250_9PLEO</name>
<sequence length="70" mass="7482">MSGTRQSQGGQGVAAGSGGPNRATGMTGGQHDKHLCINANMEGHPPEYRFHQYANRLCFHCRSAMPPARS</sequence>
<organism evidence="2 3">
    <name type="scientific">Melanomma pulvis-pyrius CBS 109.77</name>
    <dbReference type="NCBI Taxonomy" id="1314802"/>
    <lineage>
        <taxon>Eukaryota</taxon>
        <taxon>Fungi</taxon>
        <taxon>Dikarya</taxon>
        <taxon>Ascomycota</taxon>
        <taxon>Pezizomycotina</taxon>
        <taxon>Dothideomycetes</taxon>
        <taxon>Pleosporomycetidae</taxon>
        <taxon>Pleosporales</taxon>
        <taxon>Melanommataceae</taxon>
        <taxon>Melanomma</taxon>
    </lineage>
</organism>
<evidence type="ECO:0000313" key="3">
    <source>
        <dbReference type="Proteomes" id="UP000799757"/>
    </source>
</evidence>